<reference evidence="1" key="1">
    <citation type="submission" date="2022-04" db="EMBL/GenBank/DDBJ databases">
        <title>Chromosome-scale genome assembly of Holotrichia oblita Faldermann.</title>
        <authorList>
            <person name="Rongchong L."/>
        </authorList>
    </citation>
    <scope>NUCLEOTIDE SEQUENCE</scope>
    <source>
        <strain evidence="1">81SQS9</strain>
    </source>
</reference>
<keyword evidence="2" id="KW-1185">Reference proteome</keyword>
<comment type="caution">
    <text evidence="1">The sequence shown here is derived from an EMBL/GenBank/DDBJ whole genome shotgun (WGS) entry which is preliminary data.</text>
</comment>
<dbReference type="EMBL" id="CM043020">
    <property type="protein sequence ID" value="KAI4459805.1"/>
    <property type="molecule type" value="Genomic_DNA"/>
</dbReference>
<evidence type="ECO:0000313" key="2">
    <source>
        <dbReference type="Proteomes" id="UP001056778"/>
    </source>
</evidence>
<sequence>MGDDEVVGRNVNIPAGSSNNPQGKRISSRQKQIAYKLYLQLRRNLSQNIRLNSTTNQDVNQIPSHPCDFDMESLGLNLNHQSTQPPSNNDYEHRLGVHNPNQGAETVDNNCSEDEYGRISAGSTHMSVSSEPISQKNRGMANLYHGTWPVERTMWNSEPTNLGPVTSGLNNRIDHTSVMSFASSSGGAPLDRVLSSPDHSRRSSQQLEAKMDMVYSLLAMLGGQEHADMGETLLALSTSPESCLAMRQSGCIPLLVQLVQSDKDGDTRKKASQALHNLVYAQPDEKLKKRETRVLKLLEQARLYTEALRNNTEYVPDAGTTSEEGDLHPTLTVAHVMKLSFDEGHRQAICQLGGIHVIANLVETEHSIHGSTTEDTQCILMRRYACMALTNLTFGDSGNKALLCSFKDFMRSLVVHLQSPSDELRQVRVTASVLRNLSWRADPVSKEILREVGTVTGLMKAAMMDSKENTLKSILSALWNLSAHCTENKAEICAIEGALGFLVDMLSYKTPSKSLAVIENSGGILRNISSQIAVREDYRQVLRLHNCLQVLLEQLKSPSLTIVSNACGTLWNLSAKNAQDQETLWQMGAPSMLRSLNHSKHKMIAMGSSAALKNLLSSRPSHSLLTQMDATAKAMDLPILPTLGARKQKALLQDLDQNLHETFDNIDSPTKTVGEEKFDKYIPTQEFIQRSRKKHILQPVEMQECIVSHTELVYESKTSRSDNSLRSELIRSEERLSRMEEHLSIKESWKDELKIDITKTRLPTSRRDDYNLDLRETDPAHQLCQPFASLNINEPSTSSIPPYQKEYHHKKVPQSQPTRLTQTGYGSSSLPYAKRPGAYIPVRNNYSDCAFEDEIDSGDQPIDFSRKYDEMKSSNHEDLDKTEEKVYQTSATIQTCNDRSDAYEIYAETDLDQPTDYSLRYAEDDSDSDLCDKKNEFIQDTVKTYYTEGTPYETPFNFSTATSMSDLRIETNDKVIDNDNSKKSVEKTKIEDKNPPSDLDEKDHCSVEDISENESRQKSNDKVLKSQFSSGLMSPEKPIHYCEEGTPGYFSRVSSFGSLNSIPANENLKLTKDDDLPKENETIQSEQGIEDHKTETSPHEGTKAVKFEQTVNYAEETPLMFSRSSSLASLDSVEQHSIHDDRSSVVSDFSRLTSGLVSPSELPDSPSQTVPPSPKPRKGPLEYPTTSRIGGGVVVGGSPLFQRTAADGRPQPAPRSIQKPSVFEDNVTKFKEESTPVQFSSATSLSSLTIDDHDEALPSNRQVKASPAISQISGSTVSQTAIVPTPETNEKQEEATEKTDDEREKEASNNASSEPNDDFVHISDDEADDDILADCINIGMQNNRHRQSKENVNTTTKLPAPSFKYSPKLRPQSSGIPLSRTSIPMRSSPSKVPETTNRLTKPEMLNTSDTVRTYCTEDTPAILSHAGSNSDLSTISIPNEVAVKKEYLSDDSSNLSGDNGDNILAECIQSAMPKPKKPVQKPLGLRQIPTLTNRNNVTTSTPIKPFNRDSSKNESKLKMPKEDAFKKSKMPVYMAPRDETKRFAIENSPCQFSLRSSLSDLTVDSSSIADLKRLNANQNEASGSSYNKQIPSESTPSLPEINDQQISNLSRQGSLSSLSVESVGSLEAEQALLEQCISSGMPKSKIENSAAEKPIGVATKQYNLNTKLKYDNGAIKQRLVGTTNITTTTTANENKPKLDDKKKYTSSESKNVFVTSVVENTIPYPAVQHPEDILPVKRPTVVTATTADVREINDDFVKDQSCRNSTSSIKIPMEVIRGTSKLPEVTAETGTLPDRYSPINEISSIDRKSSGFDNDRNNKTEENYSIDDIMPCIVDSPILDRYSTSDYEFNTTHYNTTPCSSDNTQENNVDCPNSINLNGMNLKHEKNDAKELCNKISIDDYKNNILLLDDLSPQLADNQIISSADSTENLGQLINNRMLDPDAMIESLDRFTAELVSQAASHMQQQKEESKFQASIIDGDTWNDDISPNDVTFPSISGSTPNVITFSDEINQENAKDDDVLDLVDGIVENEQKSNDFSSLNTSTLTESTLIAMEATKMATTFRNEADMSISGASIELDSILPPSQLNSLTNSTNELESKAKKSPKLIIRKKSLPQGLMVRRALSNSLNQASSIESLENHSLSNLDNINAPSMLGDIDFLDLESSMTSVASLQSEIADAKTDFLVNGVVNNNKEHVHPIFEVKQPVNILHLVANNSHYSELENINPPSVFNEITDLCNSLADIPTDGVTSELDVFEDCYSATNIEATLMQQTENDITTAQFSDANSITPIQTDVSSSNESTPRKTRRLLTAKQKRNLSKDRYRTYTINADVVMRSNSDDSSNLDDYKTIASESYDASVPKVGVQNRITPKERRQMNRSRFETQILDQSTTKLLKNLESATNNSTPLSDNSNTPSPSNSPTHNPSKTKLSIRRNFLQKRLENKDRFKTKTISESSLSPEVMLSASPTTELHLLLQKEADVILKTLSETKARTHDELLDCETLSLVSNEDDSEYNSGCSIQYRTYHKSWGITEGSGANLPIIETSTAINVTVGREDYEECNLNVDQRQESEGYTELNGENSEQSDLYFPEQNGENSEDISLEQNFSDQSSEHENEPRIVKPKIVKPEERVVENDVNQIVEDQGKGIRGRRKALYSKTNISKTIKPPSTTSINKTSISKIVAPFTNKNITTNKPPLPKTTRSSPNSVKIIPKTSPKQTSPAKNQIKPPNIAMKTERQKNDTPKSTKPTLERQGTFTKEDGQSLSPKNKPTTPPASSSIPKPTRIARAVAQPPLPTKIKNTSNSRMATGRSGLVKSASTDRTNRIPSSSKIINRSPSADARDVTKRSSLQYSSSNSNLKSSGTVKRASVPETSAQRSSSNSSLTSNSSAKQVSSKIAGLWKKSQAKTDKRNSNHALNGDENSSETASRLIRCNSFEKNAETNSKHISRLGSFVIMDESETRIEYERRNIINKPPEIIY</sequence>
<dbReference type="Proteomes" id="UP001056778">
    <property type="component" value="Chromosome 6"/>
</dbReference>
<gene>
    <name evidence="1" type="ORF">MML48_6g00001987</name>
</gene>
<evidence type="ECO:0000313" key="1">
    <source>
        <dbReference type="EMBL" id="KAI4459805.1"/>
    </source>
</evidence>
<proteinExistence type="predicted"/>
<name>A0ACB9SZ23_HOLOL</name>
<protein>
    <submittedName>
        <fullName evidence="1">Adenomatous polyposis coli protein family</fullName>
    </submittedName>
</protein>
<organism evidence="1 2">
    <name type="scientific">Holotrichia oblita</name>
    <name type="common">Chafer beetle</name>
    <dbReference type="NCBI Taxonomy" id="644536"/>
    <lineage>
        <taxon>Eukaryota</taxon>
        <taxon>Metazoa</taxon>
        <taxon>Ecdysozoa</taxon>
        <taxon>Arthropoda</taxon>
        <taxon>Hexapoda</taxon>
        <taxon>Insecta</taxon>
        <taxon>Pterygota</taxon>
        <taxon>Neoptera</taxon>
        <taxon>Endopterygota</taxon>
        <taxon>Coleoptera</taxon>
        <taxon>Polyphaga</taxon>
        <taxon>Scarabaeiformia</taxon>
        <taxon>Scarabaeidae</taxon>
        <taxon>Melolonthinae</taxon>
        <taxon>Holotrichia</taxon>
    </lineage>
</organism>
<accession>A0ACB9SZ23</accession>